<protein>
    <submittedName>
        <fullName evidence="5">FadR family transcriptional regulator</fullName>
    </submittedName>
</protein>
<evidence type="ECO:0000256" key="2">
    <source>
        <dbReference type="ARBA" id="ARBA00023125"/>
    </source>
</evidence>
<keyword evidence="6" id="KW-1185">Reference proteome</keyword>
<dbReference type="InterPro" id="IPR036390">
    <property type="entry name" value="WH_DNA-bd_sf"/>
</dbReference>
<gene>
    <name evidence="5" type="ORF">HF519_07250</name>
</gene>
<dbReference type="AlphaFoldDB" id="A0A848DFJ1"/>
<organism evidence="5 6">
    <name type="scientific">Pseudonocardia bannensis</name>
    <dbReference type="NCBI Taxonomy" id="630973"/>
    <lineage>
        <taxon>Bacteria</taxon>
        <taxon>Bacillati</taxon>
        <taxon>Actinomycetota</taxon>
        <taxon>Actinomycetes</taxon>
        <taxon>Pseudonocardiales</taxon>
        <taxon>Pseudonocardiaceae</taxon>
        <taxon>Pseudonocardia</taxon>
    </lineage>
</organism>
<evidence type="ECO:0000313" key="6">
    <source>
        <dbReference type="Proteomes" id="UP000586918"/>
    </source>
</evidence>
<dbReference type="Gene3D" id="1.10.10.10">
    <property type="entry name" value="Winged helix-like DNA-binding domain superfamily/Winged helix DNA-binding domain"/>
    <property type="match status" value="1"/>
</dbReference>
<dbReference type="GO" id="GO:0003700">
    <property type="term" value="F:DNA-binding transcription factor activity"/>
    <property type="evidence" value="ECO:0007669"/>
    <property type="project" value="InterPro"/>
</dbReference>
<dbReference type="InterPro" id="IPR000524">
    <property type="entry name" value="Tscrpt_reg_HTH_GntR"/>
</dbReference>
<evidence type="ECO:0000256" key="3">
    <source>
        <dbReference type="ARBA" id="ARBA00023163"/>
    </source>
</evidence>
<proteinExistence type="predicted"/>
<dbReference type="GO" id="GO:0003677">
    <property type="term" value="F:DNA binding"/>
    <property type="evidence" value="ECO:0007669"/>
    <property type="project" value="UniProtKB-KW"/>
</dbReference>
<dbReference type="Pfam" id="PF07729">
    <property type="entry name" value="FCD"/>
    <property type="match status" value="1"/>
</dbReference>
<sequence length="230" mass="25159">MISSTWAVGDVGKVLSIVQAMIDDGGLEPGTKLPTERELSEVAVATRSTVRRALQILEADHRIVRHVGRGTFVAAPQPMPNGLPTHDLKVSPAELMAARIMLEPHLMPLAIAAATEADVAEMKRCLAGGDKSRGYEEFELWDAALHRSFAMATHNGLLIAFSDAFNLSRAQPIWGAMKRRNFTAARRDAYLREHREIVAAVLDGDAQLAQHLMRTHLQHVRDNICGNGSA</sequence>
<dbReference type="Pfam" id="PF00392">
    <property type="entry name" value="GntR"/>
    <property type="match status" value="1"/>
</dbReference>
<reference evidence="5 6" key="1">
    <citation type="submission" date="2020-04" db="EMBL/GenBank/DDBJ databases">
        <authorList>
            <person name="Klaysubun C."/>
            <person name="Duangmal K."/>
            <person name="Lipun K."/>
        </authorList>
    </citation>
    <scope>NUCLEOTIDE SEQUENCE [LARGE SCALE GENOMIC DNA]</scope>
    <source>
        <strain evidence="5 6">DSM 45300</strain>
    </source>
</reference>
<dbReference type="Gene3D" id="1.20.120.530">
    <property type="entry name" value="GntR ligand-binding domain-like"/>
    <property type="match status" value="1"/>
</dbReference>
<dbReference type="SUPFAM" id="SSF46785">
    <property type="entry name" value="Winged helix' DNA-binding domain"/>
    <property type="match status" value="1"/>
</dbReference>
<dbReference type="PANTHER" id="PTHR43537">
    <property type="entry name" value="TRANSCRIPTIONAL REGULATOR, GNTR FAMILY"/>
    <property type="match status" value="1"/>
</dbReference>
<dbReference type="PROSITE" id="PS50949">
    <property type="entry name" value="HTH_GNTR"/>
    <property type="match status" value="1"/>
</dbReference>
<dbReference type="InterPro" id="IPR011711">
    <property type="entry name" value="GntR_C"/>
</dbReference>
<dbReference type="EMBL" id="JAAXKZ010000017">
    <property type="protein sequence ID" value="NMH91387.1"/>
    <property type="molecule type" value="Genomic_DNA"/>
</dbReference>
<evidence type="ECO:0000259" key="4">
    <source>
        <dbReference type="PROSITE" id="PS50949"/>
    </source>
</evidence>
<keyword evidence="2" id="KW-0238">DNA-binding</keyword>
<keyword evidence="3" id="KW-0804">Transcription</keyword>
<dbReference type="SMART" id="SM00345">
    <property type="entry name" value="HTH_GNTR"/>
    <property type="match status" value="1"/>
</dbReference>
<name>A0A848DFJ1_9PSEU</name>
<feature type="domain" description="HTH gntR-type" evidence="4">
    <location>
        <begin position="8"/>
        <end position="76"/>
    </location>
</feature>
<keyword evidence="1" id="KW-0805">Transcription regulation</keyword>
<evidence type="ECO:0000313" key="5">
    <source>
        <dbReference type="EMBL" id="NMH91387.1"/>
    </source>
</evidence>
<dbReference type="SMART" id="SM00895">
    <property type="entry name" value="FCD"/>
    <property type="match status" value="1"/>
</dbReference>
<dbReference type="Proteomes" id="UP000586918">
    <property type="component" value="Unassembled WGS sequence"/>
</dbReference>
<dbReference type="InterPro" id="IPR008920">
    <property type="entry name" value="TF_FadR/GntR_C"/>
</dbReference>
<dbReference type="InterPro" id="IPR036388">
    <property type="entry name" value="WH-like_DNA-bd_sf"/>
</dbReference>
<evidence type="ECO:0000256" key="1">
    <source>
        <dbReference type="ARBA" id="ARBA00023015"/>
    </source>
</evidence>
<dbReference type="CDD" id="cd07377">
    <property type="entry name" value="WHTH_GntR"/>
    <property type="match status" value="1"/>
</dbReference>
<dbReference type="RefSeq" id="WP_169411392.1">
    <property type="nucleotide sequence ID" value="NZ_JAAXKZ010000017.1"/>
</dbReference>
<dbReference type="SUPFAM" id="SSF48008">
    <property type="entry name" value="GntR ligand-binding domain-like"/>
    <property type="match status" value="1"/>
</dbReference>
<dbReference type="PRINTS" id="PR00035">
    <property type="entry name" value="HTHGNTR"/>
</dbReference>
<dbReference type="PANTHER" id="PTHR43537:SF5">
    <property type="entry name" value="UXU OPERON TRANSCRIPTIONAL REGULATOR"/>
    <property type="match status" value="1"/>
</dbReference>
<accession>A0A848DFJ1</accession>
<comment type="caution">
    <text evidence="5">The sequence shown here is derived from an EMBL/GenBank/DDBJ whole genome shotgun (WGS) entry which is preliminary data.</text>
</comment>